<dbReference type="PROSITE" id="PS01209">
    <property type="entry name" value="LDLRA_1"/>
    <property type="match status" value="1"/>
</dbReference>
<keyword evidence="4" id="KW-0732">Signal</keyword>
<evidence type="ECO:0000313" key="20">
    <source>
        <dbReference type="Proteomes" id="UP000472271"/>
    </source>
</evidence>
<comment type="catalytic activity">
    <reaction evidence="11">
        <text>Preferential cleavage: Arg-|-Xaa, Lys-|-Xaa.</text>
        <dbReference type="EC" id="3.4.21.4"/>
    </reaction>
</comment>
<name>A0A672ZAN9_9TELE</name>
<evidence type="ECO:0000256" key="9">
    <source>
        <dbReference type="ARBA" id="ARBA00023157"/>
    </source>
</evidence>
<dbReference type="InterPro" id="IPR036055">
    <property type="entry name" value="LDL_receptor-like_sf"/>
</dbReference>
<dbReference type="InterPro" id="IPR033116">
    <property type="entry name" value="TRYPSIN_SER"/>
</dbReference>
<evidence type="ECO:0000256" key="5">
    <source>
        <dbReference type="ARBA" id="ARBA00022737"/>
    </source>
</evidence>
<dbReference type="InterPro" id="IPR001254">
    <property type="entry name" value="Trypsin_dom"/>
</dbReference>
<evidence type="ECO:0000256" key="13">
    <source>
        <dbReference type="PROSITE-ProRule" id="PRU00124"/>
    </source>
</evidence>
<feature type="disulfide bond" evidence="13">
    <location>
        <begin position="316"/>
        <end position="331"/>
    </location>
</feature>
<dbReference type="InterPro" id="IPR048719">
    <property type="entry name" value="CFAI_KAZAL"/>
</dbReference>
<evidence type="ECO:0000256" key="14">
    <source>
        <dbReference type="PROSITE-ProRule" id="PRU00196"/>
    </source>
</evidence>
<keyword evidence="2" id="KW-0964">Secreted</keyword>
<dbReference type="CDD" id="cd00112">
    <property type="entry name" value="LDLa"/>
    <property type="match status" value="2"/>
</dbReference>
<dbReference type="PANTHER" id="PTHR24264">
    <property type="entry name" value="TRYPSIN-RELATED"/>
    <property type="match status" value="1"/>
</dbReference>
<keyword evidence="8" id="KW-0391">Immunity</keyword>
<keyword evidence="6 15" id="KW-0378">Hydrolase</keyword>
<evidence type="ECO:0000313" key="19">
    <source>
        <dbReference type="Ensembl" id="ENSSORP00005013950.1"/>
    </source>
</evidence>
<dbReference type="InterPro" id="IPR023415">
    <property type="entry name" value="LDLR_class-A_CS"/>
</dbReference>
<feature type="disulfide bond" evidence="14">
    <location>
        <begin position="261"/>
        <end position="271"/>
    </location>
</feature>
<organism evidence="19 20">
    <name type="scientific">Sphaeramia orbicularis</name>
    <name type="common">orbiculate cardinalfish</name>
    <dbReference type="NCBI Taxonomy" id="375764"/>
    <lineage>
        <taxon>Eukaryota</taxon>
        <taxon>Metazoa</taxon>
        <taxon>Chordata</taxon>
        <taxon>Craniata</taxon>
        <taxon>Vertebrata</taxon>
        <taxon>Euteleostomi</taxon>
        <taxon>Actinopterygii</taxon>
        <taxon>Neopterygii</taxon>
        <taxon>Teleostei</taxon>
        <taxon>Neoteleostei</taxon>
        <taxon>Acanthomorphata</taxon>
        <taxon>Gobiaria</taxon>
        <taxon>Kurtiformes</taxon>
        <taxon>Apogonoidei</taxon>
        <taxon>Apogonidae</taxon>
        <taxon>Apogoninae</taxon>
        <taxon>Sphaeramia</taxon>
    </lineage>
</organism>
<dbReference type="InterPro" id="IPR009003">
    <property type="entry name" value="Peptidase_S1_PA"/>
</dbReference>
<comment type="caution">
    <text evidence="14">Lacks conserved residue(s) required for the propagation of feature annotation.</text>
</comment>
<dbReference type="GO" id="GO:0004252">
    <property type="term" value="F:serine-type endopeptidase activity"/>
    <property type="evidence" value="ECO:0007669"/>
    <property type="project" value="UniProtKB-EC"/>
</dbReference>
<keyword evidence="7 15" id="KW-0720">Serine protease</keyword>
<dbReference type="EC" id="3.4.21.4" evidence="12"/>
<evidence type="ECO:0000256" key="7">
    <source>
        <dbReference type="ARBA" id="ARBA00022825"/>
    </source>
</evidence>
<dbReference type="Proteomes" id="UP000472271">
    <property type="component" value="Chromosome 18"/>
</dbReference>
<dbReference type="Pfam" id="PF00530">
    <property type="entry name" value="SRCR"/>
    <property type="match status" value="1"/>
</dbReference>
<dbReference type="PANTHER" id="PTHR24264:SF83">
    <property type="entry name" value="COMPLEMENT FACTOR I"/>
    <property type="match status" value="1"/>
</dbReference>
<dbReference type="GO" id="GO:0016020">
    <property type="term" value="C:membrane"/>
    <property type="evidence" value="ECO:0007669"/>
    <property type="project" value="InterPro"/>
</dbReference>
<dbReference type="SUPFAM" id="SSF57424">
    <property type="entry name" value="LDL receptor-like module"/>
    <property type="match status" value="2"/>
</dbReference>
<dbReference type="Pfam" id="PF21287">
    <property type="entry name" value="Kazal_CFAI"/>
    <property type="match status" value="1"/>
</dbReference>
<feature type="domain" description="Peptidase S1" evidence="16">
    <location>
        <begin position="430"/>
        <end position="663"/>
    </location>
</feature>
<dbReference type="SMART" id="SM00192">
    <property type="entry name" value="LDLa"/>
    <property type="match status" value="2"/>
</dbReference>
<sequence length="672" mass="74359">MYVCKFLVYCLHQWRSSQNDPQSTNPQIEQIEQTLEIPQFTAQHPPSVATTPVVTTPVVTTPVATTPVVTTPVATTPTPAMPKEPLTDDFLGPPECLKQKLTRASCNLVFCLPWERCIEGRCSCKPPYLCPINNVSPVCGHDNRNYRSYCQVMALSCRIKTPVMSHFGKTCRANDPKFSVSVDADTHVVMVSIPDPQNAEGTQKMLLVCGKQWDMAAANVACKHHGHGYALGAVSADSVPYKTLNIDDRQEFPNSCVSVHCQGYETSLAECVIYDTVAIDGDMKVATATCYDDSTAPKDCDFTCTNGKCVSLSQTCDGVDDCGDRSDEMCCKNCRNGAFRCKTGVCVHKEAVGDKQMDCLDGADEAERHELQMITVLLFWFSEFISPKNETRASRADLESKLFCGIPNPNTVDDDEMEVRGRTNGRVKRVVGGVRAKPTQIQWQVALEEYKHIDCGGAYIGGCWVITAAHCVRPRPSAFRVKFSLWKKNRAQGTTDIVPVADIRIHPKYNASTYENDIALVQLQTLPFQQKCLQDNPAVRAVCVPWTTELFQPHHTCSISGWGRNEEGRSAQVLLWANVSLIPKCERFYGDRIRPGMMCAGDLDGSVDSCQGDSGGPLVCEDELGVSYLWGIVSWGERCGQAGFPGVYTQVAHYFEWIRLHTGWSEVTKFNS</sequence>
<proteinExistence type="predicted"/>
<dbReference type="SMART" id="SM00202">
    <property type="entry name" value="SR"/>
    <property type="match status" value="1"/>
</dbReference>
<evidence type="ECO:0000256" key="6">
    <source>
        <dbReference type="ARBA" id="ARBA00022801"/>
    </source>
</evidence>
<dbReference type="SUPFAM" id="SSF50494">
    <property type="entry name" value="Trypsin-like serine proteases"/>
    <property type="match status" value="1"/>
</dbReference>
<dbReference type="InterPro" id="IPR003884">
    <property type="entry name" value="FacI_MAC"/>
</dbReference>
<evidence type="ECO:0000256" key="4">
    <source>
        <dbReference type="ARBA" id="ARBA00022729"/>
    </source>
</evidence>
<evidence type="ECO:0000256" key="11">
    <source>
        <dbReference type="ARBA" id="ARBA00036320"/>
    </source>
</evidence>
<evidence type="ECO:0000256" key="3">
    <source>
        <dbReference type="ARBA" id="ARBA00022670"/>
    </source>
</evidence>
<dbReference type="InterPro" id="IPR048722">
    <property type="entry name" value="CFAI_FIMAC_N"/>
</dbReference>
<dbReference type="PROSITE" id="PS50068">
    <property type="entry name" value="LDLRA_2"/>
    <property type="match status" value="2"/>
</dbReference>
<dbReference type="PRINTS" id="PR00722">
    <property type="entry name" value="CHYMOTRYPSIN"/>
</dbReference>
<dbReference type="FunFam" id="2.40.10.10:FF:000003">
    <property type="entry name" value="Transmembrane serine protease 3"/>
    <property type="match status" value="1"/>
</dbReference>
<accession>A0A672ZAN9</accession>
<keyword evidence="20" id="KW-1185">Reference proteome</keyword>
<reference evidence="19" key="2">
    <citation type="submission" date="2025-08" db="UniProtKB">
        <authorList>
            <consortium name="Ensembl"/>
        </authorList>
    </citation>
    <scope>IDENTIFICATION</scope>
</reference>
<dbReference type="PROSITE" id="PS51465">
    <property type="entry name" value="KAZAL_2"/>
    <property type="match status" value="1"/>
</dbReference>
<dbReference type="InterPro" id="IPR001190">
    <property type="entry name" value="SRCR"/>
</dbReference>
<dbReference type="SMART" id="SM00057">
    <property type="entry name" value="FIMAC"/>
    <property type="match status" value="1"/>
</dbReference>
<dbReference type="SUPFAM" id="SSF56487">
    <property type="entry name" value="SRCR-like"/>
    <property type="match status" value="1"/>
</dbReference>
<dbReference type="Gene3D" id="4.10.400.10">
    <property type="entry name" value="Low-density Lipoprotein Receptor"/>
    <property type="match status" value="2"/>
</dbReference>
<feature type="domain" description="SRCR" evidence="17">
    <location>
        <begin position="208"/>
        <end position="305"/>
    </location>
</feature>
<dbReference type="InterPro" id="IPR043504">
    <property type="entry name" value="Peptidase_S1_PA_chymotrypsin"/>
</dbReference>
<keyword evidence="10" id="KW-0325">Glycoprotein</keyword>
<dbReference type="PROSITE" id="PS00135">
    <property type="entry name" value="TRYPSIN_SER"/>
    <property type="match status" value="1"/>
</dbReference>
<dbReference type="GO" id="GO:0006508">
    <property type="term" value="P:proteolysis"/>
    <property type="evidence" value="ECO:0007669"/>
    <property type="project" value="UniProtKB-KW"/>
</dbReference>
<protein>
    <recommendedName>
        <fullName evidence="12">trypsin</fullName>
        <ecNumber evidence="12">3.4.21.4</ecNumber>
    </recommendedName>
</protein>
<dbReference type="InterPro" id="IPR036058">
    <property type="entry name" value="Kazal_dom_sf"/>
</dbReference>
<evidence type="ECO:0000256" key="15">
    <source>
        <dbReference type="RuleBase" id="RU363034"/>
    </source>
</evidence>
<dbReference type="InterPro" id="IPR018114">
    <property type="entry name" value="TRYPSIN_HIS"/>
</dbReference>
<dbReference type="InterPro" id="IPR050127">
    <property type="entry name" value="Serine_Proteases_S1"/>
</dbReference>
<evidence type="ECO:0000259" key="16">
    <source>
        <dbReference type="PROSITE" id="PS50240"/>
    </source>
</evidence>
<feature type="disulfide bond" evidence="13">
    <location>
        <begin position="334"/>
        <end position="346"/>
    </location>
</feature>
<dbReference type="InParanoid" id="A0A672ZAN9"/>
<dbReference type="InterPro" id="IPR002350">
    <property type="entry name" value="Kazal_dom"/>
</dbReference>
<dbReference type="Gene3D" id="3.10.250.10">
    <property type="entry name" value="SRCR-like domain"/>
    <property type="match status" value="1"/>
</dbReference>
<dbReference type="Pfam" id="PF00089">
    <property type="entry name" value="Trypsin"/>
    <property type="match status" value="1"/>
</dbReference>
<evidence type="ECO:0000259" key="18">
    <source>
        <dbReference type="PROSITE" id="PS51465"/>
    </source>
</evidence>
<dbReference type="CDD" id="cd00190">
    <property type="entry name" value="Tryp_SPc"/>
    <property type="match status" value="1"/>
</dbReference>
<evidence type="ECO:0000256" key="1">
    <source>
        <dbReference type="ARBA" id="ARBA00004239"/>
    </source>
</evidence>
<feature type="disulfide bond" evidence="13">
    <location>
        <begin position="341"/>
        <end position="359"/>
    </location>
</feature>
<gene>
    <name evidence="19" type="primary">cfi</name>
</gene>
<dbReference type="Gene3D" id="3.30.60.30">
    <property type="match status" value="1"/>
</dbReference>
<evidence type="ECO:0000256" key="2">
    <source>
        <dbReference type="ARBA" id="ARBA00022525"/>
    </source>
</evidence>
<dbReference type="GO" id="GO:0005615">
    <property type="term" value="C:extracellular space"/>
    <property type="evidence" value="ECO:0007669"/>
    <property type="project" value="TreeGrafter"/>
</dbReference>
<evidence type="ECO:0000259" key="17">
    <source>
        <dbReference type="PROSITE" id="PS50287"/>
    </source>
</evidence>
<dbReference type="AlphaFoldDB" id="A0A672ZAN9"/>
<reference evidence="19" key="1">
    <citation type="submission" date="2019-06" db="EMBL/GenBank/DDBJ databases">
        <authorList>
            <consortium name="Wellcome Sanger Institute Data Sharing"/>
        </authorList>
    </citation>
    <scope>NUCLEOTIDE SEQUENCE [LARGE SCALE GENOMIC DNA]</scope>
</reference>
<dbReference type="Gene3D" id="2.40.10.10">
    <property type="entry name" value="Trypsin-like serine proteases"/>
    <property type="match status" value="1"/>
</dbReference>
<dbReference type="SUPFAM" id="SSF100895">
    <property type="entry name" value="Kazal-type serine protease inhibitors"/>
    <property type="match status" value="1"/>
</dbReference>
<feature type="domain" description="Kazal-like" evidence="18">
    <location>
        <begin position="123"/>
        <end position="170"/>
    </location>
</feature>
<dbReference type="InterPro" id="IPR036772">
    <property type="entry name" value="SRCR-like_dom_sf"/>
</dbReference>
<dbReference type="InterPro" id="IPR001314">
    <property type="entry name" value="Peptidase_S1A"/>
</dbReference>
<evidence type="ECO:0000256" key="12">
    <source>
        <dbReference type="ARBA" id="ARBA00038868"/>
    </source>
</evidence>
<comment type="subcellular location">
    <subcellularLocation>
        <location evidence="1">Secreted</location>
        <location evidence="1">Extracellular space</location>
    </subcellularLocation>
</comment>
<dbReference type="Pfam" id="PF21286">
    <property type="entry name" value="CFAI_FIMAC_N"/>
    <property type="match status" value="1"/>
</dbReference>
<keyword evidence="9 14" id="KW-1015">Disulfide bond</keyword>
<feature type="disulfide bond" evidence="13">
    <location>
        <begin position="304"/>
        <end position="322"/>
    </location>
</feature>
<dbReference type="Pfam" id="PF00057">
    <property type="entry name" value="Ldl_recept_a"/>
    <property type="match status" value="1"/>
</dbReference>
<evidence type="ECO:0000256" key="8">
    <source>
        <dbReference type="ARBA" id="ARBA00022859"/>
    </source>
</evidence>
<dbReference type="GO" id="GO:0002376">
    <property type="term" value="P:immune system process"/>
    <property type="evidence" value="ECO:0007669"/>
    <property type="project" value="UniProtKB-KW"/>
</dbReference>
<dbReference type="PROSITE" id="PS50287">
    <property type="entry name" value="SRCR_2"/>
    <property type="match status" value="1"/>
</dbReference>
<dbReference type="Ensembl" id="ENSSORT00005014368.1">
    <property type="protein sequence ID" value="ENSSORP00005013950.1"/>
    <property type="gene ID" value="ENSSORG00005007072.1"/>
</dbReference>
<dbReference type="PROSITE" id="PS00134">
    <property type="entry name" value="TRYPSIN_HIS"/>
    <property type="match status" value="1"/>
</dbReference>
<reference evidence="19" key="3">
    <citation type="submission" date="2025-09" db="UniProtKB">
        <authorList>
            <consortium name="Ensembl"/>
        </authorList>
    </citation>
    <scope>IDENTIFICATION</scope>
</reference>
<dbReference type="PROSITE" id="PS50240">
    <property type="entry name" value="TRYPSIN_DOM"/>
    <property type="match status" value="1"/>
</dbReference>
<dbReference type="SMART" id="SM00020">
    <property type="entry name" value="Tryp_SPc"/>
    <property type="match status" value="1"/>
</dbReference>
<evidence type="ECO:0000256" key="10">
    <source>
        <dbReference type="ARBA" id="ARBA00023180"/>
    </source>
</evidence>
<keyword evidence="5" id="KW-0677">Repeat</keyword>
<dbReference type="InterPro" id="IPR002172">
    <property type="entry name" value="LDrepeatLR_classA_rpt"/>
</dbReference>
<keyword evidence="3 15" id="KW-0645">Protease</keyword>